<sequence>MLVSVEPDKIGQGQGNHPGRVVRLGAKRKTSDGRPGRNGLIEEYRNNWSVRWEAERQTPAPELLAATAAERLYRPAWKNIFLWLPATSAAQLDPLGAGISLKRKIKFPKFKRGLFVLIKNINVLNLVNWVMS</sequence>
<keyword evidence="3" id="KW-1185">Reference proteome</keyword>
<evidence type="ECO:0000256" key="1">
    <source>
        <dbReference type="SAM" id="MobiDB-lite"/>
    </source>
</evidence>
<evidence type="ECO:0000313" key="2">
    <source>
        <dbReference type="EMBL" id="KAK3744674.1"/>
    </source>
</evidence>
<protein>
    <submittedName>
        <fullName evidence="2">Uncharacterized protein</fullName>
    </submittedName>
</protein>
<evidence type="ECO:0000313" key="3">
    <source>
        <dbReference type="Proteomes" id="UP001283361"/>
    </source>
</evidence>
<reference evidence="2" key="1">
    <citation type="journal article" date="2023" name="G3 (Bethesda)">
        <title>A reference genome for the long-term kleptoplast-retaining sea slug Elysia crispata morphotype clarki.</title>
        <authorList>
            <person name="Eastman K.E."/>
            <person name="Pendleton A.L."/>
            <person name="Shaikh M.A."/>
            <person name="Suttiyut T."/>
            <person name="Ogas R."/>
            <person name="Tomko P."/>
            <person name="Gavelis G."/>
            <person name="Widhalm J.R."/>
            <person name="Wisecaver J.H."/>
        </authorList>
    </citation>
    <scope>NUCLEOTIDE SEQUENCE</scope>
    <source>
        <strain evidence="2">ECLA1</strain>
    </source>
</reference>
<name>A0AAE0YGN0_9GAST</name>
<dbReference type="AlphaFoldDB" id="A0AAE0YGN0"/>
<dbReference type="EMBL" id="JAWDGP010006253">
    <property type="protein sequence ID" value="KAK3744674.1"/>
    <property type="molecule type" value="Genomic_DNA"/>
</dbReference>
<dbReference type="Proteomes" id="UP001283361">
    <property type="component" value="Unassembled WGS sequence"/>
</dbReference>
<accession>A0AAE0YGN0</accession>
<proteinExistence type="predicted"/>
<gene>
    <name evidence="2" type="ORF">RRG08_062323</name>
</gene>
<comment type="caution">
    <text evidence="2">The sequence shown here is derived from an EMBL/GenBank/DDBJ whole genome shotgun (WGS) entry which is preliminary data.</text>
</comment>
<feature type="region of interest" description="Disordered" evidence="1">
    <location>
        <begin position="1"/>
        <end position="20"/>
    </location>
</feature>
<organism evidence="2 3">
    <name type="scientific">Elysia crispata</name>
    <name type="common">lettuce slug</name>
    <dbReference type="NCBI Taxonomy" id="231223"/>
    <lineage>
        <taxon>Eukaryota</taxon>
        <taxon>Metazoa</taxon>
        <taxon>Spiralia</taxon>
        <taxon>Lophotrochozoa</taxon>
        <taxon>Mollusca</taxon>
        <taxon>Gastropoda</taxon>
        <taxon>Heterobranchia</taxon>
        <taxon>Euthyneura</taxon>
        <taxon>Panpulmonata</taxon>
        <taxon>Sacoglossa</taxon>
        <taxon>Placobranchoidea</taxon>
        <taxon>Plakobranchidae</taxon>
        <taxon>Elysia</taxon>
    </lineage>
</organism>